<sequence length="1852" mass="203526">MTNLLVIGATGINLTTTVDLIPRFTPLFEIQVRLPAERQLTSVVVDNKPSDWTIVPAEAGINEVRIPLASPIPPGQPKRVTITSWVQPEEWPVEEGTQQIAIPEVRLPQVGLLEAVYGIVVDNDLNARPIEVTGLEPAVYRDLQQLNQKLSQIGRQARLAYSYQDTRISGQLEISRKAASVAAQTVTSARLDRETSFVAIESTLTINGGGVRQIRVALPESVPADLRFSLMSRMRMASPVKIVEQQAAEPQDGQRIWTLFLDRYFVGTAVLQTTIQQPRDDDGAFSLPRLEILDAQRENGFLAVEAAPEQQIQVDTAGPDGEALPIVDPVDFPPTYYQPQERVVAAHRYAATPWTATITEQRFEPTAVPTAVIRSLDLTTNVSGTGTTETRATAHLSAVGIQSIVLELPEENELWSVIWDGEPIEVRKTAEGYQIPVTHSEDPAAQHHLDVFYSSSGAPLPAAGEWSARPPAFWALDGARTRQHIEVLQAHWEVRTPDETRFLMNDGVFEPAETLTRPTFVSELKRLLKSQDPDRLLRNVLIAIVFAGILAGLRRIWSRGWVGRLLIGGLALTGLAVLCIVSGVLFRMGAAPTAGHMADSVSLTAEPAARTSPAPEGMAGGFGGGGYGDMPMSESEIETAPAPVDSAAIDALELEAKDKSSLMDERLFQQERGEAAAKPEQLGAQLSDRFDEKQTPPAQPNSPAEVPQLAVPQSGMVAREPDDSEPQGRFGGALLSLKLDLDMPENARVMRFQYDGSALLSASNTLRFHYVNARTQQMLFCTLATGILLLSWWFRRRGPCFRAVWLITVVGLPLIAFPLIPVALEFVLQGIFVGGLLGALFWLALDTATCIGRCCRAWCFPSVSTGGAILLSLGALTGTGQAEEVMPTTANAVPVETPAPRRVIVPYTDVDALSTSERVFVPSHLFRELWERAHPEDPVHSEMAPTTPVLVEAIYAGKIVNPAGTPRLRVQGRIVIAAADDSRQSVTLPIQGVALRSATLDDRDAVISGTADGNRLSIVVESKGLHLLDVEFDLPAQLTGPAGEFEFHHNVITSGRFEFELPTSEAVARVNGGTNTYRRRETDDGTTIEFPVDQPGTYRVSWQPKQQVTVSAETVQVDTTRLVELDDAGLHLRFQFQYRVRQGSLSEVAYRISPDLLVRKVSGPELGGWELEDPEEDNVEHRILRIFLRREVTASTELTVDVFHPVVVSDEQVSITLPDVEPIEATREIGSIAVFAADQFQLPRDFVLIDVTSAELADWYRTDAEEGDTSYLTVEFHRPMTGRVGVLLEGHFLRDPASDQAALAVPAALDVTRTNVTLGVWVDDSFEAALEDDGGWRSIPVDRLPQTQRQLRSDAPKFAFETTATMPQPLAFRLRQLEPEIDVDMVSLIAVTDATVDYGFTIRWRIDRARTDTLSFRTPEWLGSQIEFTSPGIRQVLSEEPDAGEIAWTLQLTTPVRGDFLASAVVTLPPRVDQQVLAPRFTFERTSDAGQSTPIAIQRQFAILVNLSSDHIVPVNPDTIQTVTRDDIPLKLHDDLVQQAMQLVVVREDAAPTWQVQRAQQTQVASASVLSANLVTVLEIDGSWRTQATYGIRNRGHQFLALELPEGSRILSVVVRHQPTRAVHTELDGRQVELIALPQTSAADLSFDVRVILAGQQDRSLTAPLRWTGQELTLPAPHILTPKESAAHGLSTAQTTWSVYVPDSVTAIPLRDVQQTNLTWHASGEGGYAVTLQQLDRFNYDIAEMIRVAKDASVSDRQRAQAVSNLKRIEQQLQSTSEYGWYEPAGEVSRQQLLEQKVQSNRALLEQAKQDLGGEDFGFNTTQQAQATNDFTFNGGRFFCASNNTILLNNNG</sequence>
<feature type="transmembrane region" description="Helical" evidence="2">
    <location>
        <begin position="565"/>
        <end position="586"/>
    </location>
</feature>
<keyword evidence="2" id="KW-0472">Membrane</keyword>
<name>A0ABP0J562_9DINO</name>
<gene>
    <name evidence="3" type="ORF">SCF082_LOCUS10308</name>
</gene>
<accession>A0ABP0J562</accession>
<feature type="transmembrane region" description="Helical" evidence="2">
    <location>
        <begin position="801"/>
        <end position="820"/>
    </location>
</feature>
<proteinExistence type="predicted"/>
<evidence type="ECO:0000313" key="4">
    <source>
        <dbReference type="Proteomes" id="UP001642464"/>
    </source>
</evidence>
<protein>
    <submittedName>
        <fullName evidence="3">Uncharacterized protein</fullName>
    </submittedName>
</protein>
<organism evidence="3 4">
    <name type="scientific">Durusdinium trenchii</name>
    <dbReference type="NCBI Taxonomy" id="1381693"/>
    <lineage>
        <taxon>Eukaryota</taxon>
        <taxon>Sar</taxon>
        <taxon>Alveolata</taxon>
        <taxon>Dinophyceae</taxon>
        <taxon>Suessiales</taxon>
        <taxon>Symbiodiniaceae</taxon>
        <taxon>Durusdinium</taxon>
    </lineage>
</organism>
<evidence type="ECO:0000256" key="1">
    <source>
        <dbReference type="SAM" id="MobiDB-lite"/>
    </source>
</evidence>
<evidence type="ECO:0000256" key="2">
    <source>
        <dbReference type="SAM" id="Phobius"/>
    </source>
</evidence>
<keyword evidence="2" id="KW-1133">Transmembrane helix</keyword>
<feature type="transmembrane region" description="Helical" evidence="2">
    <location>
        <begin position="536"/>
        <end position="553"/>
    </location>
</feature>
<feature type="non-terminal residue" evidence="3">
    <location>
        <position position="1852"/>
    </location>
</feature>
<keyword evidence="2" id="KW-0812">Transmembrane</keyword>
<comment type="caution">
    <text evidence="3">The sequence shown here is derived from an EMBL/GenBank/DDBJ whole genome shotgun (WGS) entry which is preliminary data.</text>
</comment>
<keyword evidence="4" id="KW-1185">Reference proteome</keyword>
<reference evidence="3 4" key="1">
    <citation type="submission" date="2024-02" db="EMBL/GenBank/DDBJ databases">
        <authorList>
            <person name="Chen Y."/>
            <person name="Shah S."/>
            <person name="Dougan E. K."/>
            <person name="Thang M."/>
            <person name="Chan C."/>
        </authorList>
    </citation>
    <scope>NUCLEOTIDE SEQUENCE [LARGE SCALE GENOMIC DNA]</scope>
</reference>
<feature type="region of interest" description="Disordered" evidence="1">
    <location>
        <begin position="690"/>
        <end position="710"/>
    </location>
</feature>
<feature type="transmembrane region" description="Helical" evidence="2">
    <location>
        <begin position="857"/>
        <end position="876"/>
    </location>
</feature>
<feature type="transmembrane region" description="Helical" evidence="2">
    <location>
        <begin position="826"/>
        <end position="845"/>
    </location>
</feature>
<feature type="transmembrane region" description="Helical" evidence="2">
    <location>
        <begin position="777"/>
        <end position="794"/>
    </location>
</feature>
<evidence type="ECO:0000313" key="3">
    <source>
        <dbReference type="EMBL" id="CAK9009496.1"/>
    </source>
</evidence>
<dbReference type="Proteomes" id="UP001642464">
    <property type="component" value="Unassembled WGS sequence"/>
</dbReference>
<dbReference type="EMBL" id="CAXAMM010006006">
    <property type="protein sequence ID" value="CAK9009496.1"/>
    <property type="molecule type" value="Genomic_DNA"/>
</dbReference>